<dbReference type="EMBL" id="MW147367">
    <property type="protein sequence ID" value="QPB08451.1"/>
    <property type="molecule type" value="Genomic_DNA"/>
</dbReference>
<keyword evidence="4" id="KW-0560">Oxidoreductase</keyword>
<evidence type="ECO:0000256" key="2">
    <source>
        <dbReference type="ARBA" id="ARBA00022723"/>
    </source>
</evidence>
<keyword evidence="2" id="KW-0479">Metal-binding</keyword>
<dbReference type="Proteomes" id="UP000662754">
    <property type="component" value="Segment"/>
</dbReference>
<accession>A0A873WLA9</accession>
<evidence type="ECO:0000313" key="7">
    <source>
        <dbReference type="EMBL" id="QPB08451.1"/>
    </source>
</evidence>
<dbReference type="SMART" id="SM00702">
    <property type="entry name" value="P4Hc"/>
    <property type="match status" value="1"/>
</dbReference>
<dbReference type="GO" id="GO:0005506">
    <property type="term" value="F:iron ion binding"/>
    <property type="evidence" value="ECO:0007669"/>
    <property type="project" value="InterPro"/>
</dbReference>
<name>A0A873WLA9_9CAUD</name>
<dbReference type="GeneID" id="77945433"/>
<dbReference type="InterPro" id="IPR044862">
    <property type="entry name" value="Pro_4_hyd_alph_FE2OG_OXY"/>
</dbReference>
<evidence type="ECO:0000256" key="5">
    <source>
        <dbReference type="ARBA" id="ARBA00023004"/>
    </source>
</evidence>
<dbReference type="Gene3D" id="2.60.120.620">
    <property type="entry name" value="q2cbj1_9rhob like domain"/>
    <property type="match status" value="1"/>
</dbReference>
<organism evidence="7 8">
    <name type="scientific">Synechococcus phage S-H9-2</name>
    <dbReference type="NCBI Taxonomy" id="2783669"/>
    <lineage>
        <taxon>Viruses</taxon>
        <taxon>Duplodnaviria</taxon>
        <taxon>Heunggongvirae</taxon>
        <taxon>Uroviricota</taxon>
        <taxon>Caudoviricetes</taxon>
        <taxon>Pantevenvirales</taxon>
        <taxon>Kyanoviridae</taxon>
        <taxon>Yushanluvirus</taxon>
        <taxon>Yushanluvirus satich</taxon>
    </lineage>
</organism>
<protein>
    <submittedName>
        <fullName evidence="7">2OG-Fe(II) oxygenase superfamily protein</fullName>
    </submittedName>
</protein>
<evidence type="ECO:0000259" key="6">
    <source>
        <dbReference type="SMART" id="SM00702"/>
    </source>
</evidence>
<proteinExistence type="predicted"/>
<comment type="cofactor">
    <cofactor evidence="1">
        <name>L-ascorbate</name>
        <dbReference type="ChEBI" id="CHEBI:38290"/>
    </cofactor>
</comment>
<sequence>MNLIKHTQWIYEYENAVTDETVDEIFNVCSKQMKGRNLIQNERNDRRKNDAHYFAMFRNEPEIKYIEDMCFKIGYEFLNKYLVDCPLAGYCLMREYDVLSNFVYRFYDIKDNYVWHVDKSHTDLELKVSFILYLNDNFEGGNTLFLSDRLKVQPKKGSILMFPCGPYFIHKSTDVKSGQKHIIWNCFGQTARLEHRVM</sequence>
<dbReference type="GO" id="GO:0031418">
    <property type="term" value="F:L-ascorbic acid binding"/>
    <property type="evidence" value="ECO:0007669"/>
    <property type="project" value="InterPro"/>
</dbReference>
<evidence type="ECO:0000256" key="1">
    <source>
        <dbReference type="ARBA" id="ARBA00001961"/>
    </source>
</evidence>
<evidence type="ECO:0000313" key="8">
    <source>
        <dbReference type="Proteomes" id="UP000662754"/>
    </source>
</evidence>
<dbReference type="RefSeq" id="YP_010669436.1">
    <property type="nucleotide sequence ID" value="NC_070960.1"/>
</dbReference>
<dbReference type="InterPro" id="IPR045054">
    <property type="entry name" value="P4HA-like"/>
</dbReference>
<keyword evidence="8" id="KW-1185">Reference proteome</keyword>
<dbReference type="GO" id="GO:0016705">
    <property type="term" value="F:oxidoreductase activity, acting on paired donors, with incorporation or reduction of molecular oxygen"/>
    <property type="evidence" value="ECO:0007669"/>
    <property type="project" value="InterPro"/>
</dbReference>
<feature type="domain" description="Prolyl 4-hydroxylase alpha subunit" evidence="6">
    <location>
        <begin position="8"/>
        <end position="189"/>
    </location>
</feature>
<dbReference type="KEGG" id="vg:77945433"/>
<dbReference type="InterPro" id="IPR006620">
    <property type="entry name" value="Pro_4_hyd_alph"/>
</dbReference>
<keyword evidence="5" id="KW-0408">Iron</keyword>
<evidence type="ECO:0000256" key="3">
    <source>
        <dbReference type="ARBA" id="ARBA00022964"/>
    </source>
</evidence>
<dbReference type="Pfam" id="PF13640">
    <property type="entry name" value="2OG-FeII_Oxy_3"/>
    <property type="match status" value="1"/>
</dbReference>
<evidence type="ECO:0000256" key="4">
    <source>
        <dbReference type="ARBA" id="ARBA00023002"/>
    </source>
</evidence>
<dbReference type="PANTHER" id="PTHR10869:SF246">
    <property type="entry name" value="TRANSMEMBRANE PROLYL 4-HYDROXYLASE"/>
    <property type="match status" value="1"/>
</dbReference>
<dbReference type="PANTHER" id="PTHR10869">
    <property type="entry name" value="PROLYL 4-HYDROXYLASE ALPHA SUBUNIT"/>
    <property type="match status" value="1"/>
</dbReference>
<dbReference type="GO" id="GO:0051213">
    <property type="term" value="F:dioxygenase activity"/>
    <property type="evidence" value="ECO:0007669"/>
    <property type="project" value="UniProtKB-KW"/>
</dbReference>
<keyword evidence="3" id="KW-0223">Dioxygenase</keyword>
<reference evidence="7" key="1">
    <citation type="submission" date="2020-10" db="EMBL/GenBank/DDBJ databases">
        <title>The Isolation and Genome Sequence of a Novel Cyanophage S-H9-2 from the Yellow Sea, China.</title>
        <authorList>
            <person name="Jiang T."/>
            <person name="Luo L."/>
        </authorList>
    </citation>
    <scope>NUCLEOTIDE SEQUENCE</scope>
</reference>